<gene>
    <name evidence="11" type="ORF">DY240_21535</name>
</gene>
<dbReference type="InterPro" id="IPR052180">
    <property type="entry name" value="NhaC_Na-H+_Antiporter"/>
</dbReference>
<dbReference type="PANTHER" id="PTHR33451">
    <property type="entry name" value="MALATE-2H(+)/NA(+)-LACTATE ANTIPORTER"/>
    <property type="match status" value="1"/>
</dbReference>
<feature type="transmembrane region" description="Helical" evidence="9">
    <location>
        <begin position="19"/>
        <end position="42"/>
    </location>
</feature>
<feature type="transmembrane region" description="Helical" evidence="9">
    <location>
        <begin position="149"/>
        <end position="177"/>
    </location>
</feature>
<evidence type="ECO:0000256" key="3">
    <source>
        <dbReference type="ARBA" id="ARBA00022449"/>
    </source>
</evidence>
<organism evidence="11 12">
    <name type="scientific">Jiangella rhizosphaerae</name>
    <dbReference type="NCBI Taxonomy" id="2293569"/>
    <lineage>
        <taxon>Bacteria</taxon>
        <taxon>Bacillati</taxon>
        <taxon>Actinomycetota</taxon>
        <taxon>Actinomycetes</taxon>
        <taxon>Jiangellales</taxon>
        <taxon>Jiangellaceae</taxon>
        <taxon>Jiangella</taxon>
    </lineage>
</organism>
<dbReference type="OrthoDB" id="9762978at2"/>
<protein>
    <submittedName>
        <fullName evidence="11">Na+/H+ antiporter NhaC</fullName>
    </submittedName>
</protein>
<feature type="transmembrane region" description="Helical" evidence="9">
    <location>
        <begin position="48"/>
        <end position="65"/>
    </location>
</feature>
<dbReference type="Pfam" id="PF03553">
    <property type="entry name" value="Na_H_antiporter"/>
    <property type="match status" value="1"/>
</dbReference>
<keyword evidence="5 9" id="KW-0812">Transmembrane</keyword>
<keyword evidence="12" id="KW-1185">Reference proteome</keyword>
<reference evidence="11 12" key="1">
    <citation type="submission" date="2018-09" db="EMBL/GenBank/DDBJ databases">
        <title>Isolation, diversity and antifungal activity of actinobacteria from wheat.</title>
        <authorList>
            <person name="Han C."/>
        </authorList>
    </citation>
    <scope>NUCLEOTIDE SEQUENCE [LARGE SCALE GENOMIC DNA]</scope>
    <source>
        <strain evidence="11 12">NEAU-YY265</strain>
    </source>
</reference>
<evidence type="ECO:0000256" key="2">
    <source>
        <dbReference type="ARBA" id="ARBA00022448"/>
    </source>
</evidence>
<evidence type="ECO:0000313" key="12">
    <source>
        <dbReference type="Proteomes" id="UP000284057"/>
    </source>
</evidence>
<feature type="transmembrane region" description="Helical" evidence="9">
    <location>
        <begin position="340"/>
        <end position="360"/>
    </location>
</feature>
<feature type="domain" description="Na+/H+ antiporter NhaC-like C-terminal" evidence="10">
    <location>
        <begin position="174"/>
        <end position="482"/>
    </location>
</feature>
<evidence type="ECO:0000256" key="4">
    <source>
        <dbReference type="ARBA" id="ARBA00022475"/>
    </source>
</evidence>
<dbReference type="PANTHER" id="PTHR33451:SF3">
    <property type="entry name" value="MALATE-2H(+)_NA(+)-LACTATE ANTIPORTER"/>
    <property type="match status" value="1"/>
</dbReference>
<evidence type="ECO:0000256" key="9">
    <source>
        <dbReference type="SAM" id="Phobius"/>
    </source>
</evidence>
<keyword evidence="2" id="KW-0813">Transport</keyword>
<evidence type="ECO:0000256" key="8">
    <source>
        <dbReference type="ARBA" id="ARBA00038435"/>
    </source>
</evidence>
<dbReference type="EMBL" id="QUAL01000190">
    <property type="protein sequence ID" value="RIQ18212.1"/>
    <property type="molecule type" value="Genomic_DNA"/>
</dbReference>
<feature type="transmembrane region" description="Helical" evidence="9">
    <location>
        <begin position="77"/>
        <end position="99"/>
    </location>
</feature>
<dbReference type="RefSeq" id="WP_119661902.1">
    <property type="nucleotide sequence ID" value="NZ_QUAL01000190.1"/>
</dbReference>
<dbReference type="GO" id="GO:0005886">
    <property type="term" value="C:plasma membrane"/>
    <property type="evidence" value="ECO:0007669"/>
    <property type="project" value="UniProtKB-SubCell"/>
</dbReference>
<proteinExistence type="inferred from homology"/>
<accession>A0A418KL27</accession>
<keyword evidence="7 9" id="KW-0472">Membrane</keyword>
<evidence type="ECO:0000259" key="10">
    <source>
        <dbReference type="Pfam" id="PF03553"/>
    </source>
</evidence>
<feature type="transmembrane region" description="Helical" evidence="9">
    <location>
        <begin position="207"/>
        <end position="229"/>
    </location>
</feature>
<evidence type="ECO:0000256" key="1">
    <source>
        <dbReference type="ARBA" id="ARBA00004651"/>
    </source>
</evidence>
<comment type="similarity">
    <text evidence="8">Belongs to the NhaC Na(+)/H(+) (TC 2.A.35) antiporter family.</text>
</comment>
<sequence length="506" mass="52035">MAPDEALPAHRQEPRPPSLLDAVAPVVVLVVLLTLTIVLFGIDAAAGPLQVALLASAVFAGLVALKNGHTVAAVRDAAIGGVTSALGAVFILLAVGAMIGTWNMAGVIPTVVSYGLLFLVPSIFYAAVAAICALVGAVTGSSWTTAATLGVAFAGMAPILGMDTAITAGAVVSGAYMGDKMSPLSETTVLVPSLVGGVTVNQHIRGMAWTAFPAFGIALVLFLVIGLAADPAASAIGTDEARAELASAFWISPVNLLPLLLLIALSLLRTPPFLAIFSVAVFSGVFAWLTQPDAVEAFVDEPGQGRLLTGIEAVYDAMANGFVSVSGNATIDDLFSTGGMAGMLTTVWLILAALSFAAIMEQAGFLTRLIQPLVQRVHSDRGLIASAGGTAVGLNVVAGDQYVAAVLPARVFRSVFARQGLAPRMLTRTVEDSGTVTSPLVPWNSCGAYMTGVLGVSTMQYLPFAFFNLLNPLVSLAFAVTGYRIEHVRPEPAAEPEPSRGGSHVE</sequence>
<evidence type="ECO:0000313" key="11">
    <source>
        <dbReference type="EMBL" id="RIQ18212.1"/>
    </source>
</evidence>
<comment type="subcellular location">
    <subcellularLocation>
        <location evidence="1">Cell membrane</location>
        <topology evidence="1">Multi-pass membrane protein</topology>
    </subcellularLocation>
</comment>
<feature type="transmembrane region" description="Helical" evidence="9">
    <location>
        <begin position="273"/>
        <end position="290"/>
    </location>
</feature>
<dbReference type="Proteomes" id="UP000284057">
    <property type="component" value="Unassembled WGS sequence"/>
</dbReference>
<feature type="transmembrane region" description="Helical" evidence="9">
    <location>
        <begin position="183"/>
        <end position="200"/>
    </location>
</feature>
<evidence type="ECO:0000256" key="7">
    <source>
        <dbReference type="ARBA" id="ARBA00023136"/>
    </source>
</evidence>
<keyword evidence="6 9" id="KW-1133">Transmembrane helix</keyword>
<feature type="transmembrane region" description="Helical" evidence="9">
    <location>
        <begin position="111"/>
        <end position="137"/>
    </location>
</feature>
<evidence type="ECO:0000256" key="6">
    <source>
        <dbReference type="ARBA" id="ARBA00022989"/>
    </source>
</evidence>
<dbReference type="InterPro" id="IPR018461">
    <property type="entry name" value="Na/H_Antiport_NhaC-like_C"/>
</dbReference>
<comment type="caution">
    <text evidence="11">The sequence shown here is derived from an EMBL/GenBank/DDBJ whole genome shotgun (WGS) entry which is preliminary data.</text>
</comment>
<keyword evidence="4" id="KW-1003">Cell membrane</keyword>
<name>A0A418KL27_9ACTN</name>
<keyword evidence="3" id="KW-0050">Antiport</keyword>
<feature type="transmembrane region" description="Helical" evidence="9">
    <location>
        <begin position="249"/>
        <end position="268"/>
    </location>
</feature>
<dbReference type="GO" id="GO:0015297">
    <property type="term" value="F:antiporter activity"/>
    <property type="evidence" value="ECO:0007669"/>
    <property type="project" value="UniProtKB-KW"/>
</dbReference>
<dbReference type="AlphaFoldDB" id="A0A418KL27"/>
<evidence type="ECO:0000256" key="5">
    <source>
        <dbReference type="ARBA" id="ARBA00022692"/>
    </source>
</evidence>